<feature type="region of interest" description="Important for donor substrate binding" evidence="3">
    <location>
        <begin position="221"/>
        <end position="222"/>
    </location>
</feature>
<accession>A0AAQ4DNX8</accession>
<keyword evidence="1 3" id="KW-0328">Glycosyltransferase</keyword>
<dbReference type="AlphaFoldDB" id="A0AAQ4DNX8"/>
<name>A0AAQ4DNX8_AMBAM</name>
<dbReference type="CDD" id="cd11300">
    <property type="entry name" value="Fut8_like"/>
    <property type="match status" value="1"/>
</dbReference>
<dbReference type="Gene3D" id="2.30.30.40">
    <property type="entry name" value="SH3 Domains"/>
    <property type="match status" value="1"/>
</dbReference>
<dbReference type="PROSITE" id="PS51659">
    <property type="entry name" value="GT23"/>
    <property type="match status" value="1"/>
</dbReference>
<evidence type="ECO:0000256" key="1">
    <source>
        <dbReference type="ARBA" id="ARBA00022676"/>
    </source>
</evidence>
<evidence type="ECO:0000256" key="3">
    <source>
        <dbReference type="PROSITE-ProRule" id="PRU00992"/>
    </source>
</evidence>
<comment type="similarity">
    <text evidence="3">Belongs to the glycosyltransferase 23 family.</text>
</comment>
<evidence type="ECO:0000259" key="4">
    <source>
        <dbReference type="PROSITE" id="PS51659"/>
    </source>
</evidence>
<dbReference type="GO" id="GO:0006487">
    <property type="term" value="P:protein N-linked glycosylation"/>
    <property type="evidence" value="ECO:0007669"/>
    <property type="project" value="TreeGrafter"/>
</dbReference>
<reference evidence="5 6" key="1">
    <citation type="journal article" date="2023" name="Arcadia Sci">
        <title>De novo assembly of a long-read Amblyomma americanum tick genome.</title>
        <authorList>
            <person name="Chou S."/>
            <person name="Poskanzer K.E."/>
            <person name="Rollins M."/>
            <person name="Thuy-Boun P.S."/>
        </authorList>
    </citation>
    <scope>NUCLEOTIDE SEQUENCE [LARGE SCALE GENOMIC DNA]</scope>
    <source>
        <strain evidence="5">F_SG_1</strain>
        <tissue evidence="5">Salivary glands</tissue>
    </source>
</reference>
<proteinExistence type="inferred from homology"/>
<protein>
    <recommendedName>
        <fullName evidence="4">GT23 domain-containing protein</fullName>
    </recommendedName>
</protein>
<evidence type="ECO:0000313" key="6">
    <source>
        <dbReference type="Proteomes" id="UP001321473"/>
    </source>
</evidence>
<dbReference type="GO" id="GO:0046921">
    <property type="term" value="F:alpha-(1-&gt;6)-fucosyltransferase activity"/>
    <property type="evidence" value="ECO:0007669"/>
    <property type="project" value="TreeGrafter"/>
</dbReference>
<evidence type="ECO:0000313" key="5">
    <source>
        <dbReference type="EMBL" id="KAK8764168.1"/>
    </source>
</evidence>
<dbReference type="EMBL" id="JARKHS020028594">
    <property type="protein sequence ID" value="KAK8764168.1"/>
    <property type="molecule type" value="Genomic_DNA"/>
</dbReference>
<dbReference type="PANTHER" id="PTHR13132">
    <property type="entry name" value="ALPHA- 1,6 -FUCOSYLTRANSFERASE"/>
    <property type="match status" value="1"/>
</dbReference>
<evidence type="ECO:0000256" key="2">
    <source>
        <dbReference type="ARBA" id="ARBA00022679"/>
    </source>
</evidence>
<sequence length="436" mass="49088">MDRFLSFHLRSAAKRASKAVAHALATVSVSARERLRHLAAEIRAMAHETGVVKRKRQALFQLKNKVRRAIERNQNEGNCSRALVCRLANPYGFSSAIHDVLWCLARGLSLGRPVLVDSEPWHYAPSAWNSVFLPLSFACPERVEPHSPWPGENLSPNRAALLELPRDVAEALVSLHGDPYAWWLGQLMAYIMRPSEQLANIVAKAKSKLQFQSPIVGLHVRRTDKESEASFHDVEEYMEHAEAFFAAAGAQVPRRVFVATDEPAVFRDLRHRFRNYSFVGDEAASAAAREHRTRYSLPSLLALARDLLLLAECDLVVCTLSSGVCRVVYELMQARRTDASADLVSLDVEYFYAFVQFPARKALYGHRPLHPKELWLREGDSVERLGDHSVIGEARRKKYWDGVSVGTLPGTVLTGLYPTYKTVPQLRTTQRRLGLN</sequence>
<dbReference type="InterPro" id="IPR027350">
    <property type="entry name" value="GT23_dom"/>
</dbReference>
<dbReference type="Gene3D" id="3.40.50.11350">
    <property type="match status" value="1"/>
</dbReference>
<dbReference type="InterPro" id="IPR045573">
    <property type="entry name" value="Fut8_N_cat"/>
</dbReference>
<comment type="caution">
    <text evidence="5">The sequence shown here is derived from an EMBL/GenBank/DDBJ whole genome shotgun (WGS) entry which is preliminary data.</text>
</comment>
<dbReference type="PANTHER" id="PTHR13132:SF29">
    <property type="entry name" value="ALPHA-(1,6)-FUCOSYLTRANSFERASE"/>
    <property type="match status" value="1"/>
</dbReference>
<feature type="domain" description="GT23" evidence="4">
    <location>
        <begin position="79"/>
        <end position="346"/>
    </location>
</feature>
<dbReference type="Pfam" id="PF19745">
    <property type="entry name" value="FUT8_N_cat"/>
    <property type="match status" value="1"/>
</dbReference>
<gene>
    <name evidence="5" type="ORF">V5799_033226</name>
</gene>
<keyword evidence="6" id="KW-1185">Reference proteome</keyword>
<dbReference type="Proteomes" id="UP001321473">
    <property type="component" value="Unassembled WGS sequence"/>
</dbReference>
<keyword evidence="2 3" id="KW-0808">Transferase</keyword>
<organism evidence="5 6">
    <name type="scientific">Amblyomma americanum</name>
    <name type="common">Lone star tick</name>
    <dbReference type="NCBI Taxonomy" id="6943"/>
    <lineage>
        <taxon>Eukaryota</taxon>
        <taxon>Metazoa</taxon>
        <taxon>Ecdysozoa</taxon>
        <taxon>Arthropoda</taxon>
        <taxon>Chelicerata</taxon>
        <taxon>Arachnida</taxon>
        <taxon>Acari</taxon>
        <taxon>Parasitiformes</taxon>
        <taxon>Ixodida</taxon>
        <taxon>Ixodoidea</taxon>
        <taxon>Ixodidae</taxon>
        <taxon>Amblyomminae</taxon>
        <taxon>Amblyomma</taxon>
    </lineage>
</organism>